<dbReference type="OrthoDB" id="7868622at2"/>
<protein>
    <recommendedName>
        <fullName evidence="3">Porin domain-containing protein</fullName>
    </recommendedName>
</protein>
<proteinExistence type="predicted"/>
<dbReference type="EMBL" id="CP060436">
    <property type="protein sequence ID" value="QPM89621.1"/>
    <property type="molecule type" value="Genomic_DNA"/>
</dbReference>
<keyword evidence="2" id="KW-1185">Reference proteome</keyword>
<reference evidence="1 2" key="1">
    <citation type="submission" date="2020-08" db="EMBL/GenBank/DDBJ databases">
        <title>Genome sequence of Rhodobacteraceae bacterium Lw-13e.</title>
        <authorList>
            <person name="Poehlein A."/>
            <person name="Wolter L."/>
            <person name="Daniel R."/>
            <person name="Brinkhoff T."/>
        </authorList>
    </citation>
    <scope>NUCLEOTIDE SEQUENCE [LARGE SCALE GENOMIC DNA]</scope>
    <source>
        <strain evidence="1 2">Lw-13e</strain>
    </source>
</reference>
<dbReference type="Proteomes" id="UP000283786">
    <property type="component" value="Chromosome"/>
</dbReference>
<dbReference type="KEGG" id="palw:PSAL_008430"/>
<gene>
    <name evidence="1" type="ORF">PSAL_008430</name>
</gene>
<organism evidence="1 2">
    <name type="scientific">Pseudooceanicola algae</name>
    <dbReference type="NCBI Taxonomy" id="1537215"/>
    <lineage>
        <taxon>Bacteria</taxon>
        <taxon>Pseudomonadati</taxon>
        <taxon>Pseudomonadota</taxon>
        <taxon>Alphaproteobacteria</taxon>
        <taxon>Rhodobacterales</taxon>
        <taxon>Paracoccaceae</taxon>
        <taxon>Pseudooceanicola</taxon>
    </lineage>
</organism>
<evidence type="ECO:0000313" key="1">
    <source>
        <dbReference type="EMBL" id="QPM89621.1"/>
    </source>
</evidence>
<accession>A0A418SE34</accession>
<dbReference type="RefSeq" id="WP_147407645.1">
    <property type="nucleotide sequence ID" value="NZ_CP060436.1"/>
</dbReference>
<name>A0A418SE34_9RHOB</name>
<dbReference type="AlphaFoldDB" id="A0A418SE34"/>
<evidence type="ECO:0000313" key="2">
    <source>
        <dbReference type="Proteomes" id="UP000283786"/>
    </source>
</evidence>
<sequence>MIKSLFINTFSRVALALTAVLAFSPLPSLAEPVANAVLKLEISHDFDTGINTKQFESAFAGHVWNDFGLQFDLGVGKHEDFESTSAAGTLHAYVEPAGDLAYGLFLTSEDRRPGNSYFYGAEMAFATPGLNLEGFVAMRDDISASSTGFRIGGDLTVPLSSVLQMQAGGTYDSGAPLERSYAYIGTRIEVADGIAISGSIGQTDQNETIFGVAASITFGRGVPFGRRETFARYPGY</sequence>
<evidence type="ECO:0008006" key="3">
    <source>
        <dbReference type="Google" id="ProtNLM"/>
    </source>
</evidence>